<evidence type="ECO:0000256" key="1">
    <source>
        <dbReference type="ARBA" id="ARBA00022574"/>
    </source>
</evidence>
<protein>
    <submittedName>
        <fullName evidence="4">Uncharacterized protein</fullName>
    </submittedName>
</protein>
<dbReference type="PANTHER" id="PTHR19876:SF68">
    <property type="entry name" value="COATOMER SUBUNIT BETA'-2"/>
    <property type="match status" value="1"/>
</dbReference>
<feature type="repeat" description="WD" evidence="3">
    <location>
        <begin position="1"/>
        <end position="35"/>
    </location>
</feature>
<dbReference type="InterPro" id="IPR001680">
    <property type="entry name" value="WD40_rpt"/>
</dbReference>
<dbReference type="AlphaFoldDB" id="A0AAD8NZQ8"/>
<evidence type="ECO:0000313" key="4">
    <source>
        <dbReference type="EMBL" id="KAK1426856.1"/>
    </source>
</evidence>
<dbReference type="PANTHER" id="PTHR19876">
    <property type="entry name" value="COATOMER"/>
    <property type="match status" value="1"/>
</dbReference>
<accession>A0AAD8NZQ8</accession>
<keyword evidence="2" id="KW-0677">Repeat</keyword>
<dbReference type="GO" id="GO:0006891">
    <property type="term" value="P:intra-Golgi vesicle-mediated transport"/>
    <property type="evidence" value="ECO:0007669"/>
    <property type="project" value="TreeGrafter"/>
</dbReference>
<dbReference type="PROSITE" id="PS50082">
    <property type="entry name" value="WD_REPEATS_2"/>
    <property type="match status" value="1"/>
</dbReference>
<name>A0AAD8NZQ8_TARER</name>
<dbReference type="SUPFAM" id="SSF50978">
    <property type="entry name" value="WD40 repeat-like"/>
    <property type="match status" value="1"/>
</dbReference>
<dbReference type="EMBL" id="JAUHHV010000004">
    <property type="protein sequence ID" value="KAK1426856.1"/>
    <property type="molecule type" value="Genomic_DNA"/>
</dbReference>
<dbReference type="GO" id="GO:0006886">
    <property type="term" value="P:intracellular protein transport"/>
    <property type="evidence" value="ECO:0007669"/>
    <property type="project" value="TreeGrafter"/>
</dbReference>
<dbReference type="GO" id="GO:0030126">
    <property type="term" value="C:COPI vesicle coat"/>
    <property type="evidence" value="ECO:0007669"/>
    <property type="project" value="TreeGrafter"/>
</dbReference>
<evidence type="ECO:0000313" key="5">
    <source>
        <dbReference type="Proteomes" id="UP001229421"/>
    </source>
</evidence>
<dbReference type="InterPro" id="IPR015943">
    <property type="entry name" value="WD40/YVTN_repeat-like_dom_sf"/>
</dbReference>
<comment type="caution">
    <text evidence="4">The sequence shown here is derived from an EMBL/GenBank/DDBJ whole genome shotgun (WGS) entry which is preliminary data.</text>
</comment>
<sequence>MQVTIKPKDTNTFASASLDHTIKVWDYQTKACVQTLEGHTHNVYVVCFHHELPIIIIGSEDENMCSSCSGMEEKVHFKMLKTSR</sequence>
<dbReference type="GO" id="GO:0006890">
    <property type="term" value="P:retrograde vesicle-mediated transport, Golgi to endoplasmic reticulum"/>
    <property type="evidence" value="ECO:0007669"/>
    <property type="project" value="TreeGrafter"/>
</dbReference>
<keyword evidence="1 3" id="KW-0853">WD repeat</keyword>
<dbReference type="GO" id="GO:0006888">
    <property type="term" value="P:endoplasmic reticulum to Golgi vesicle-mediated transport"/>
    <property type="evidence" value="ECO:0007669"/>
    <property type="project" value="TreeGrafter"/>
</dbReference>
<reference evidence="4" key="1">
    <citation type="journal article" date="2023" name="bioRxiv">
        <title>Improved chromosome-level genome assembly for marigold (Tagetes erecta).</title>
        <authorList>
            <person name="Jiang F."/>
            <person name="Yuan L."/>
            <person name="Wang S."/>
            <person name="Wang H."/>
            <person name="Xu D."/>
            <person name="Wang A."/>
            <person name="Fan W."/>
        </authorList>
    </citation>
    <scope>NUCLEOTIDE SEQUENCE</scope>
    <source>
        <strain evidence="4">WSJ</strain>
        <tissue evidence="4">Leaf</tissue>
    </source>
</reference>
<organism evidence="4 5">
    <name type="scientific">Tagetes erecta</name>
    <name type="common">African marigold</name>
    <dbReference type="NCBI Taxonomy" id="13708"/>
    <lineage>
        <taxon>Eukaryota</taxon>
        <taxon>Viridiplantae</taxon>
        <taxon>Streptophyta</taxon>
        <taxon>Embryophyta</taxon>
        <taxon>Tracheophyta</taxon>
        <taxon>Spermatophyta</taxon>
        <taxon>Magnoliopsida</taxon>
        <taxon>eudicotyledons</taxon>
        <taxon>Gunneridae</taxon>
        <taxon>Pentapetalae</taxon>
        <taxon>asterids</taxon>
        <taxon>campanulids</taxon>
        <taxon>Asterales</taxon>
        <taxon>Asteraceae</taxon>
        <taxon>Asteroideae</taxon>
        <taxon>Heliantheae alliance</taxon>
        <taxon>Tageteae</taxon>
        <taxon>Tagetes</taxon>
    </lineage>
</organism>
<dbReference type="Gene3D" id="2.130.10.10">
    <property type="entry name" value="YVTN repeat-like/Quinoprotein amine dehydrogenase"/>
    <property type="match status" value="1"/>
</dbReference>
<evidence type="ECO:0000256" key="2">
    <source>
        <dbReference type="ARBA" id="ARBA00022737"/>
    </source>
</evidence>
<keyword evidence="5" id="KW-1185">Reference proteome</keyword>
<dbReference type="Proteomes" id="UP001229421">
    <property type="component" value="Unassembled WGS sequence"/>
</dbReference>
<dbReference type="InterPro" id="IPR036322">
    <property type="entry name" value="WD40_repeat_dom_sf"/>
</dbReference>
<proteinExistence type="predicted"/>
<dbReference type="InterPro" id="IPR050844">
    <property type="entry name" value="Coatomer_complex_subunit"/>
</dbReference>
<gene>
    <name evidence="4" type="ORF">QVD17_15536</name>
</gene>
<evidence type="ECO:0000256" key="3">
    <source>
        <dbReference type="PROSITE-ProRule" id="PRU00221"/>
    </source>
</evidence>
<dbReference type="Pfam" id="PF00400">
    <property type="entry name" value="WD40"/>
    <property type="match status" value="2"/>
</dbReference>